<name>A0A4Y2RRS6_ARAVE</name>
<evidence type="ECO:0000313" key="3">
    <source>
        <dbReference type="Proteomes" id="UP000499080"/>
    </source>
</evidence>
<feature type="region of interest" description="Disordered" evidence="1">
    <location>
        <begin position="311"/>
        <end position="336"/>
    </location>
</feature>
<evidence type="ECO:0000256" key="1">
    <source>
        <dbReference type="SAM" id="MobiDB-lite"/>
    </source>
</evidence>
<feature type="compositionally biased region" description="Basic and acidic residues" evidence="1">
    <location>
        <begin position="323"/>
        <end position="335"/>
    </location>
</feature>
<proteinExistence type="predicted"/>
<reference evidence="2 3" key="1">
    <citation type="journal article" date="2019" name="Sci. Rep.">
        <title>Orb-weaving spider Araneus ventricosus genome elucidates the spidroin gene catalogue.</title>
        <authorList>
            <person name="Kono N."/>
            <person name="Nakamura H."/>
            <person name="Ohtoshi R."/>
            <person name="Moran D.A.P."/>
            <person name="Shinohara A."/>
            <person name="Yoshida Y."/>
            <person name="Fujiwara M."/>
            <person name="Mori M."/>
            <person name="Tomita M."/>
            <person name="Arakawa K."/>
        </authorList>
    </citation>
    <scope>NUCLEOTIDE SEQUENCE [LARGE SCALE GENOMIC DNA]</scope>
</reference>
<organism evidence="2 3">
    <name type="scientific">Araneus ventricosus</name>
    <name type="common">Orbweaver spider</name>
    <name type="synonym">Epeira ventricosa</name>
    <dbReference type="NCBI Taxonomy" id="182803"/>
    <lineage>
        <taxon>Eukaryota</taxon>
        <taxon>Metazoa</taxon>
        <taxon>Ecdysozoa</taxon>
        <taxon>Arthropoda</taxon>
        <taxon>Chelicerata</taxon>
        <taxon>Arachnida</taxon>
        <taxon>Araneae</taxon>
        <taxon>Araneomorphae</taxon>
        <taxon>Entelegynae</taxon>
        <taxon>Araneoidea</taxon>
        <taxon>Araneidae</taxon>
        <taxon>Araneus</taxon>
    </lineage>
</organism>
<sequence>MENDIKVRKVTQDVLLFVWFKNKIITKEPSPELCFIPEISAELINNLSISVWMESFRNGFTWKDFVSNHFERMTSSTYLFANYVAYAFCVLGKTTDGYEYFFDVLSLVTYFGLHCWQRECKLFLNACVDLFCAFFEKKIRTKFENQGGWEHFNEYLEKHYTLNKYKSLISKNKSPTEYFQILQDELEQSNELNYKINGVFIRKVARRKVETHKKAVNFAVSVADKISELCAKEFDEIISDFARIDRQVKALYQQTVGEASGGMAREVANVSSQKIQKEASQNIPSECKPETKEQQRQTVTASDSLEIQNLGNLNSQDVDASDEALHDSPKSRQSESAKNLLGDISMDIAKLSDIIQSLCQEYGVQVPE</sequence>
<dbReference type="EMBL" id="BGPR01018034">
    <property type="protein sequence ID" value="GBN78080.1"/>
    <property type="molecule type" value="Genomic_DNA"/>
</dbReference>
<keyword evidence="3" id="KW-1185">Reference proteome</keyword>
<dbReference type="AlphaFoldDB" id="A0A4Y2RRS6"/>
<evidence type="ECO:0000313" key="2">
    <source>
        <dbReference type="EMBL" id="GBN78080.1"/>
    </source>
</evidence>
<accession>A0A4Y2RRS6</accession>
<dbReference type="Proteomes" id="UP000499080">
    <property type="component" value="Unassembled WGS sequence"/>
</dbReference>
<comment type="caution">
    <text evidence="2">The sequence shown here is derived from an EMBL/GenBank/DDBJ whole genome shotgun (WGS) entry which is preliminary data.</text>
</comment>
<gene>
    <name evidence="2" type="ORF">AVEN_3092_1</name>
</gene>
<protein>
    <submittedName>
        <fullName evidence="2">Uncharacterized protein</fullName>
    </submittedName>
</protein>